<sequence length="204" mass="23475">MRVKIDRAKLVELYLPGTEGFTLVDVPEMPFAMIDGEGSPDHGASAKAIKTLFTAIYPIRREARKRMGKNFVEAPLEMLYWADDMHDLAAGNKENWKWKVMVVLPDWVDDEMFSQAVAEARGQMDEVPESLRLEKFAEGRCAQIMHFGRQQEVPATLERLYTEFLPQNELDPAGPYHEIYLNDWSRVPPEKRKIVLRQPVRAAD</sequence>
<dbReference type="SUPFAM" id="SSF55136">
    <property type="entry name" value="Probable bacterial effector-binding domain"/>
    <property type="match status" value="1"/>
</dbReference>
<gene>
    <name evidence="2" type="ORF">J3U87_24500</name>
</gene>
<dbReference type="AlphaFoldDB" id="A0A8A4THT0"/>
<feature type="domain" description="GyrI-like small molecule binding" evidence="1">
    <location>
        <begin position="22"/>
        <end position="193"/>
    </location>
</feature>
<dbReference type="KEGG" id="scor:J3U87_24500"/>
<dbReference type="InterPro" id="IPR029442">
    <property type="entry name" value="GyrI-like"/>
</dbReference>
<dbReference type="EMBL" id="CP071793">
    <property type="protein sequence ID" value="QTD48754.1"/>
    <property type="molecule type" value="Genomic_DNA"/>
</dbReference>
<evidence type="ECO:0000313" key="3">
    <source>
        <dbReference type="Proteomes" id="UP000663929"/>
    </source>
</evidence>
<dbReference type="Proteomes" id="UP000663929">
    <property type="component" value="Chromosome"/>
</dbReference>
<evidence type="ECO:0000313" key="2">
    <source>
        <dbReference type="EMBL" id="QTD48754.1"/>
    </source>
</evidence>
<accession>A0A8A4THT0</accession>
<proteinExistence type="predicted"/>
<evidence type="ECO:0000259" key="1">
    <source>
        <dbReference type="Pfam" id="PF06445"/>
    </source>
</evidence>
<dbReference type="Gene3D" id="3.20.80.10">
    <property type="entry name" value="Regulatory factor, effector binding domain"/>
    <property type="match status" value="1"/>
</dbReference>
<name>A0A8A4THT0_SULCO</name>
<dbReference type="Pfam" id="PF06445">
    <property type="entry name" value="GyrI-like"/>
    <property type="match status" value="1"/>
</dbReference>
<dbReference type="InterPro" id="IPR011256">
    <property type="entry name" value="Reg_factor_effector_dom_sf"/>
</dbReference>
<dbReference type="RefSeq" id="WP_237378405.1">
    <property type="nucleotide sequence ID" value="NZ_CP071793.1"/>
</dbReference>
<protein>
    <submittedName>
        <fullName evidence="2">GyrI-like domain-containing protein</fullName>
    </submittedName>
</protein>
<reference evidence="2" key="1">
    <citation type="submission" date="2021-03" db="EMBL/GenBank/DDBJ databases">
        <title>Acanthopleuribacteraceae sp. M133.</title>
        <authorList>
            <person name="Wang G."/>
        </authorList>
    </citation>
    <scope>NUCLEOTIDE SEQUENCE</scope>
    <source>
        <strain evidence="2">M133</strain>
    </source>
</reference>
<keyword evidence="3" id="KW-1185">Reference proteome</keyword>
<organism evidence="2 3">
    <name type="scientific">Sulfidibacter corallicola</name>
    <dbReference type="NCBI Taxonomy" id="2818388"/>
    <lineage>
        <taxon>Bacteria</taxon>
        <taxon>Pseudomonadati</taxon>
        <taxon>Acidobacteriota</taxon>
        <taxon>Holophagae</taxon>
        <taxon>Acanthopleuribacterales</taxon>
        <taxon>Acanthopleuribacteraceae</taxon>
        <taxon>Sulfidibacter</taxon>
    </lineage>
</organism>